<accession>A0ABX8ACK6</accession>
<organism evidence="1 2">
    <name type="scientific">Tardiphaga alba</name>
    <dbReference type="NCBI Taxonomy" id="340268"/>
    <lineage>
        <taxon>Bacteria</taxon>
        <taxon>Pseudomonadati</taxon>
        <taxon>Pseudomonadota</taxon>
        <taxon>Alphaproteobacteria</taxon>
        <taxon>Hyphomicrobiales</taxon>
        <taxon>Nitrobacteraceae</taxon>
        <taxon>Tardiphaga</taxon>
    </lineage>
</organism>
<sequence length="170" mass="19074">MSDKRTPKKLLKRATRVKLKEKLRSSRRAMLALGWGDLDEDRDEPNFGSVCFVAVDALLRVEIERLSAKAVSQITTFVDYLMKAIVGRFEGPAPLSDPKDPKAYLCSASLFTCAAVLSTGGVWNGIYDEMSDGRYPMDGLLIDWNEDSLYFWWVIGDVTLDDIKTALEIT</sequence>
<reference evidence="1 2" key="1">
    <citation type="submission" date="2019-02" db="EMBL/GenBank/DDBJ databases">
        <title>Emended description of the genus Rhodopseudomonas and description of Rhodopseudomonas albus sp. nov., a non-phototrophic, heavy-metal-tolerant bacterium isolated from garden soil.</title>
        <authorList>
            <person name="Bao Z."/>
            <person name="Cao W.W."/>
            <person name="Sato Y."/>
            <person name="Nishizawa T."/>
            <person name="Zhao J."/>
            <person name="Guo Y."/>
            <person name="Ohta H."/>
        </authorList>
    </citation>
    <scope>NUCLEOTIDE SEQUENCE [LARGE SCALE GENOMIC DNA]</scope>
    <source>
        <strain evidence="1 2">SK50-23</strain>
    </source>
</reference>
<name>A0ABX8ACK6_9BRAD</name>
<dbReference type="EMBL" id="CP036498">
    <property type="protein sequence ID" value="QUS40706.1"/>
    <property type="molecule type" value="Genomic_DNA"/>
</dbReference>
<evidence type="ECO:0000313" key="1">
    <source>
        <dbReference type="EMBL" id="QUS40706.1"/>
    </source>
</evidence>
<keyword evidence="2" id="KW-1185">Reference proteome</keyword>
<evidence type="ECO:0000313" key="2">
    <source>
        <dbReference type="Proteomes" id="UP000682843"/>
    </source>
</evidence>
<dbReference type="Proteomes" id="UP000682843">
    <property type="component" value="Chromosome"/>
</dbReference>
<protein>
    <submittedName>
        <fullName evidence="1">Uncharacterized protein</fullName>
    </submittedName>
</protein>
<gene>
    <name evidence="1" type="ORF">RPMA_19115</name>
</gene>
<proteinExistence type="predicted"/>
<dbReference type="RefSeq" id="WP_211909296.1">
    <property type="nucleotide sequence ID" value="NZ_CP036498.1"/>
</dbReference>